<evidence type="ECO:0000256" key="4">
    <source>
        <dbReference type="ARBA" id="ARBA00022989"/>
    </source>
</evidence>
<comment type="similarity">
    <text evidence="2 6">Belongs to the drug/metabolite transporter (DMT) superfamily. Plant drug/metabolite exporter (P-DME) (TC 2.A.7.4) family.</text>
</comment>
<evidence type="ECO:0000256" key="6">
    <source>
        <dbReference type="RuleBase" id="RU363077"/>
    </source>
</evidence>
<feature type="transmembrane region" description="Helical" evidence="6">
    <location>
        <begin position="255"/>
        <end position="276"/>
    </location>
</feature>
<dbReference type="AlphaFoldDB" id="A0AAN8ZAJ4"/>
<evidence type="ECO:0000256" key="5">
    <source>
        <dbReference type="ARBA" id="ARBA00023136"/>
    </source>
</evidence>
<accession>A0AAN8ZAJ4</accession>
<dbReference type="GO" id="GO:0016020">
    <property type="term" value="C:membrane"/>
    <property type="evidence" value="ECO:0007669"/>
    <property type="project" value="UniProtKB-SubCell"/>
</dbReference>
<protein>
    <recommendedName>
        <fullName evidence="6">WAT1-related protein</fullName>
    </recommendedName>
</protein>
<keyword evidence="3 6" id="KW-0812">Transmembrane</keyword>
<evidence type="ECO:0000259" key="7">
    <source>
        <dbReference type="Pfam" id="PF00892"/>
    </source>
</evidence>
<evidence type="ECO:0000256" key="1">
    <source>
        <dbReference type="ARBA" id="ARBA00004141"/>
    </source>
</evidence>
<proteinExistence type="inferred from homology"/>
<gene>
    <name evidence="8" type="ORF">RJ641_006896</name>
</gene>
<organism evidence="8 9">
    <name type="scientific">Dillenia turbinata</name>
    <dbReference type="NCBI Taxonomy" id="194707"/>
    <lineage>
        <taxon>Eukaryota</taxon>
        <taxon>Viridiplantae</taxon>
        <taxon>Streptophyta</taxon>
        <taxon>Embryophyta</taxon>
        <taxon>Tracheophyta</taxon>
        <taxon>Spermatophyta</taxon>
        <taxon>Magnoliopsida</taxon>
        <taxon>eudicotyledons</taxon>
        <taxon>Gunneridae</taxon>
        <taxon>Pentapetalae</taxon>
        <taxon>Dilleniales</taxon>
        <taxon>Dilleniaceae</taxon>
        <taxon>Dillenia</taxon>
    </lineage>
</organism>
<feature type="transmembrane region" description="Helical" evidence="6">
    <location>
        <begin position="165"/>
        <end position="184"/>
    </location>
</feature>
<name>A0AAN8ZAJ4_9MAGN</name>
<keyword evidence="5 6" id="KW-0472">Membrane</keyword>
<evidence type="ECO:0000313" key="8">
    <source>
        <dbReference type="EMBL" id="KAK6928305.1"/>
    </source>
</evidence>
<keyword evidence="4 6" id="KW-1133">Transmembrane helix</keyword>
<dbReference type="InterPro" id="IPR037185">
    <property type="entry name" value="EmrE-like"/>
</dbReference>
<dbReference type="EMBL" id="JBAMMX010000014">
    <property type="protein sequence ID" value="KAK6928305.1"/>
    <property type="molecule type" value="Genomic_DNA"/>
</dbReference>
<feature type="transmembrane region" description="Helical" evidence="6">
    <location>
        <begin position="73"/>
        <end position="90"/>
    </location>
</feature>
<keyword evidence="9" id="KW-1185">Reference proteome</keyword>
<evidence type="ECO:0000256" key="2">
    <source>
        <dbReference type="ARBA" id="ARBA00007635"/>
    </source>
</evidence>
<dbReference type="InterPro" id="IPR030184">
    <property type="entry name" value="WAT1-related"/>
</dbReference>
<dbReference type="Proteomes" id="UP001370490">
    <property type="component" value="Unassembled WGS sequence"/>
</dbReference>
<feature type="non-terminal residue" evidence="8">
    <location>
        <position position="402"/>
    </location>
</feature>
<dbReference type="InterPro" id="IPR000620">
    <property type="entry name" value="EamA_dom"/>
</dbReference>
<dbReference type="PANTHER" id="PTHR31218">
    <property type="entry name" value="WAT1-RELATED PROTEIN"/>
    <property type="match status" value="1"/>
</dbReference>
<reference evidence="8 9" key="1">
    <citation type="submission" date="2023-12" db="EMBL/GenBank/DDBJ databases">
        <title>A high-quality genome assembly for Dillenia turbinata (Dilleniales).</title>
        <authorList>
            <person name="Chanderbali A."/>
        </authorList>
    </citation>
    <scope>NUCLEOTIDE SEQUENCE [LARGE SCALE GENOMIC DNA]</scope>
    <source>
        <strain evidence="8">LSX21</strain>
        <tissue evidence="8">Leaf</tissue>
    </source>
</reference>
<feature type="transmembrane region" description="Helical" evidence="6">
    <location>
        <begin position="133"/>
        <end position="153"/>
    </location>
</feature>
<feature type="transmembrane region" description="Helical" evidence="6">
    <location>
        <begin position="38"/>
        <end position="61"/>
    </location>
</feature>
<feature type="transmembrane region" description="Helical" evidence="6">
    <location>
        <begin position="225"/>
        <end position="248"/>
    </location>
</feature>
<feature type="transmembrane region" description="Helical" evidence="6">
    <location>
        <begin position="102"/>
        <end position="121"/>
    </location>
</feature>
<dbReference type="Pfam" id="PF00892">
    <property type="entry name" value="EamA"/>
    <property type="match status" value="1"/>
</dbReference>
<evidence type="ECO:0000256" key="3">
    <source>
        <dbReference type="ARBA" id="ARBA00022692"/>
    </source>
</evidence>
<comment type="subcellular location">
    <subcellularLocation>
        <location evidence="1 6">Membrane</location>
        <topology evidence="1 6">Multi-pass membrane protein</topology>
    </subcellularLocation>
</comment>
<feature type="domain" description="EamA" evidence="7">
    <location>
        <begin position="17"/>
        <end position="151"/>
    </location>
</feature>
<dbReference type="SUPFAM" id="SSF103481">
    <property type="entry name" value="Multidrug resistance efflux transporter EmrE"/>
    <property type="match status" value="2"/>
</dbReference>
<evidence type="ECO:0000313" key="9">
    <source>
        <dbReference type="Proteomes" id="UP001370490"/>
    </source>
</evidence>
<feature type="transmembrane region" description="Helical" evidence="6">
    <location>
        <begin position="191"/>
        <end position="213"/>
    </location>
</feature>
<comment type="caution">
    <text evidence="8">The sequence shown here is derived from an EMBL/GenBank/DDBJ whole genome shotgun (WGS) entry which is preliminary data.</text>
</comment>
<dbReference type="GO" id="GO:0022857">
    <property type="term" value="F:transmembrane transporter activity"/>
    <property type="evidence" value="ECO:0007669"/>
    <property type="project" value="InterPro"/>
</dbReference>
<feature type="transmembrane region" description="Helical" evidence="6">
    <location>
        <begin position="7"/>
        <end position="26"/>
    </location>
</feature>
<sequence length="402" mass="43914">MMGRYCYLVVLPFAAMLALECIYVGSNTLFKAASNKGLSNYVFVVYSHGLSSLLLVFTTFFGRRRGLQLNISVLLKMFLLGIIGAIYQILLFKGVSYSSPALASAATNLVPAFTFILAIIFRMEQVKLRSSRSWAKIIGTIVSISGALVVTLYEGPLQSSSNNRIQMGHRGLLLTAAYMLAQILKEYPSELVLVFFNNLFLTLVSGVIGLVLEPNLNAWRLSPDVALAAILYTGTVGKVLSSAGYAWVIHLKGPLYVAMFTPMNIAIAVAMGFVFLGETLHSCWSHNDMHWFLCCIVGKANDEKGENCKGSLEAPSSLKTPLLEAPNCLQVAKLEVGFKHEAKATIITMGFLCHIVGEGKCGSSLELHGKLRSIFFTEDPFERTFLASICLSSRKFSCVGLL</sequence>